<dbReference type="EMBL" id="MT254578">
    <property type="protein sequence ID" value="QIW89789.1"/>
    <property type="molecule type" value="Genomic_DNA"/>
</dbReference>
<organism evidence="1 2">
    <name type="scientific">Bacillus phage Izhevsk</name>
    <dbReference type="NCBI Taxonomy" id="2724322"/>
    <lineage>
        <taxon>Viruses</taxon>
        <taxon>Duplodnaviria</taxon>
        <taxon>Heunggongvirae</taxon>
        <taxon>Uroviricota</taxon>
        <taxon>Caudoviricetes</taxon>
        <taxon>Joanripponvirinae</taxon>
        <taxon>Tsamsavirus</taxon>
        <taxon>Tsamsavirus izhevsk</taxon>
    </lineage>
</organism>
<accession>A0A6H0X653</accession>
<evidence type="ECO:0000313" key="1">
    <source>
        <dbReference type="EMBL" id="QIW89789.1"/>
    </source>
</evidence>
<gene>
    <name evidence="1" type="ORF">Izhevsk_108</name>
</gene>
<evidence type="ECO:0000313" key="2">
    <source>
        <dbReference type="Proteomes" id="UP000503405"/>
    </source>
</evidence>
<proteinExistence type="predicted"/>
<sequence length="92" mass="11133">MKISIRALSGSIEKYRKRLEKHFDYKKHYNIYHTKTLMRGNFNFDELKDVEIETVEELFNAFKEFDGFSYDDCQIAIDVADNIVYIFDRYVE</sequence>
<keyword evidence="2" id="KW-1185">Reference proteome</keyword>
<dbReference type="Proteomes" id="UP000503405">
    <property type="component" value="Segment"/>
</dbReference>
<reference evidence="1 2" key="1">
    <citation type="submission" date="2020-03" db="EMBL/GenBank/DDBJ databases">
        <authorList>
            <person name="Skorynina A."/>
            <person name="Kazantseva O."/>
            <person name="Baycher S."/>
            <person name="Piligrimova E."/>
            <person name="Kuliabin V."/>
            <person name="Shadrin A."/>
        </authorList>
    </citation>
    <scope>NUCLEOTIDE SEQUENCE [LARGE SCALE GENOMIC DNA]</scope>
</reference>
<protein>
    <submittedName>
        <fullName evidence="1">Uncharacterized protein</fullName>
    </submittedName>
</protein>
<name>A0A6H0X653_9CAUD</name>